<sequence>MQSMNVLMGADPAHDKLHHFETSWLFSPLVFGVLRLIIFLYCLLVLIIVSALESSVGRGFLNRQSFSYFTSLAFSGVQWYFLVSGVHSLLYAFKGRSVLFDKWPRWLRSLHSLYYTTVVCYPFVVSAIYWSVLYRRSPRVLLRFEVWENISKHALPPFFALFEIIFSTARPPPVFHLVLLSVILLLYLGIAYITHATQGFWVYPFLRPRRGRHGASVARYLAIIAAVLVLTFALVWGISFIRKRLVGSKTKYAKTDPEHSNAAREGSDPDTEAAQDVLDTSVEETK</sequence>
<reference evidence="7" key="1">
    <citation type="submission" date="2021-01" db="EMBL/GenBank/DDBJ databases">
        <title>Chromosome-level genome assembly of a human fungal pathogen reveals clustering of transcriptionally co-regulated genes.</title>
        <authorList>
            <person name="Voorhies M."/>
            <person name="Cohen S."/>
            <person name="Shea T.P."/>
            <person name="Petrus S."/>
            <person name="Munoz J.F."/>
            <person name="Poplawski S."/>
            <person name="Goldman W.E."/>
            <person name="Michael T."/>
            <person name="Cuomo C.A."/>
            <person name="Sil A."/>
            <person name="Beyhan S."/>
        </authorList>
    </citation>
    <scope>NUCLEOTIDE SEQUENCE</scope>
    <source>
        <strain evidence="7">WU24</strain>
    </source>
</reference>
<feature type="transmembrane region" description="Helical" evidence="6">
    <location>
        <begin position="217"/>
        <end position="241"/>
    </location>
</feature>
<evidence type="ECO:0000256" key="6">
    <source>
        <dbReference type="SAM" id="Phobius"/>
    </source>
</evidence>
<dbReference type="InterPro" id="IPR006838">
    <property type="entry name" value="ADTRP_AIG1"/>
</dbReference>
<comment type="subcellular location">
    <subcellularLocation>
        <location evidence="1">Endomembrane system</location>
        <topology evidence="1">Multi-pass membrane protein</topology>
    </subcellularLocation>
</comment>
<dbReference type="Proteomes" id="UP000663671">
    <property type="component" value="Chromosome 5"/>
</dbReference>
<feature type="transmembrane region" description="Helical" evidence="6">
    <location>
        <begin position="29"/>
        <end position="52"/>
    </location>
</feature>
<dbReference type="PANTHER" id="PTHR12242:SF1">
    <property type="entry name" value="MYND-TYPE DOMAIN-CONTAINING PROTEIN"/>
    <property type="match status" value="1"/>
</dbReference>
<protein>
    <submittedName>
        <fullName evidence="7">Uncharacterized protein</fullName>
    </submittedName>
</protein>
<evidence type="ECO:0000313" key="8">
    <source>
        <dbReference type="Proteomes" id="UP000663671"/>
    </source>
</evidence>
<evidence type="ECO:0000256" key="4">
    <source>
        <dbReference type="ARBA" id="ARBA00023136"/>
    </source>
</evidence>
<dbReference type="GO" id="GO:0012505">
    <property type="term" value="C:endomembrane system"/>
    <property type="evidence" value="ECO:0007669"/>
    <property type="project" value="UniProtKB-SubCell"/>
</dbReference>
<dbReference type="EMBL" id="CP069111">
    <property type="protein sequence ID" value="QSS61667.1"/>
    <property type="molecule type" value="Genomic_DNA"/>
</dbReference>
<keyword evidence="3 6" id="KW-1133">Transmembrane helix</keyword>
<dbReference type="Pfam" id="PF04750">
    <property type="entry name" value="Far-17a_AIG1"/>
    <property type="match status" value="1"/>
</dbReference>
<gene>
    <name evidence="7" type="ORF">I7I51_03844</name>
</gene>
<evidence type="ECO:0000256" key="3">
    <source>
        <dbReference type="ARBA" id="ARBA00022989"/>
    </source>
</evidence>
<keyword evidence="4 6" id="KW-0472">Membrane</keyword>
<accession>A0A8A1MBZ7</accession>
<dbReference type="OrthoDB" id="419711at2759"/>
<evidence type="ECO:0000256" key="1">
    <source>
        <dbReference type="ARBA" id="ARBA00004127"/>
    </source>
</evidence>
<keyword evidence="2 6" id="KW-0812">Transmembrane</keyword>
<proteinExistence type="predicted"/>
<feature type="transmembrane region" description="Helical" evidence="6">
    <location>
        <begin position="113"/>
        <end position="134"/>
    </location>
</feature>
<evidence type="ECO:0000256" key="5">
    <source>
        <dbReference type="SAM" id="MobiDB-lite"/>
    </source>
</evidence>
<feature type="transmembrane region" description="Helical" evidence="6">
    <location>
        <begin position="72"/>
        <end position="93"/>
    </location>
</feature>
<organism evidence="7 8">
    <name type="scientific">Ajellomyces capsulatus</name>
    <name type="common">Darling's disease fungus</name>
    <name type="synonym">Histoplasma capsulatum</name>
    <dbReference type="NCBI Taxonomy" id="5037"/>
    <lineage>
        <taxon>Eukaryota</taxon>
        <taxon>Fungi</taxon>
        <taxon>Dikarya</taxon>
        <taxon>Ascomycota</taxon>
        <taxon>Pezizomycotina</taxon>
        <taxon>Eurotiomycetes</taxon>
        <taxon>Eurotiomycetidae</taxon>
        <taxon>Onygenales</taxon>
        <taxon>Ajellomycetaceae</taxon>
        <taxon>Histoplasma</taxon>
    </lineage>
</organism>
<dbReference type="VEuPathDB" id="FungiDB:I7I51_03844"/>
<evidence type="ECO:0000313" key="7">
    <source>
        <dbReference type="EMBL" id="QSS61667.1"/>
    </source>
</evidence>
<feature type="transmembrane region" description="Helical" evidence="6">
    <location>
        <begin position="174"/>
        <end position="197"/>
    </location>
</feature>
<dbReference type="GO" id="GO:0016020">
    <property type="term" value="C:membrane"/>
    <property type="evidence" value="ECO:0007669"/>
    <property type="project" value="InterPro"/>
</dbReference>
<name>A0A8A1MBZ7_AJECA</name>
<feature type="region of interest" description="Disordered" evidence="5">
    <location>
        <begin position="250"/>
        <end position="286"/>
    </location>
</feature>
<dbReference type="AlphaFoldDB" id="A0A8A1MBZ7"/>
<evidence type="ECO:0000256" key="2">
    <source>
        <dbReference type="ARBA" id="ARBA00022692"/>
    </source>
</evidence>
<dbReference type="PANTHER" id="PTHR12242">
    <property type="entry name" value="OS02G0130600 PROTEIN-RELATED"/>
    <property type="match status" value="1"/>
</dbReference>
<feature type="compositionally biased region" description="Basic and acidic residues" evidence="5">
    <location>
        <begin position="253"/>
        <end position="267"/>
    </location>
</feature>